<evidence type="ECO:0000313" key="7">
    <source>
        <dbReference type="Proteomes" id="UP000243180"/>
    </source>
</evidence>
<dbReference type="GO" id="GO:0055085">
    <property type="term" value="P:transmembrane transport"/>
    <property type="evidence" value="ECO:0007669"/>
    <property type="project" value="InterPro"/>
</dbReference>
<dbReference type="Gene3D" id="3.30.1150.10">
    <property type="match status" value="1"/>
</dbReference>
<keyword evidence="7" id="KW-1185">Reference proteome</keyword>
<dbReference type="KEGG" id="slim:SCL_1006"/>
<keyword evidence="4" id="KW-0472">Membrane</keyword>
<organism evidence="6 7">
    <name type="scientific">Sulfuricaulis limicola</name>
    <dbReference type="NCBI Taxonomy" id="1620215"/>
    <lineage>
        <taxon>Bacteria</taxon>
        <taxon>Pseudomonadati</taxon>
        <taxon>Pseudomonadota</taxon>
        <taxon>Gammaproteobacteria</taxon>
        <taxon>Acidiferrobacterales</taxon>
        <taxon>Acidiferrobacteraceae</taxon>
        <taxon>Sulfuricaulis</taxon>
    </lineage>
</organism>
<evidence type="ECO:0000256" key="2">
    <source>
        <dbReference type="ARBA" id="ARBA00022692"/>
    </source>
</evidence>
<proteinExistence type="predicted"/>
<evidence type="ECO:0000259" key="5">
    <source>
        <dbReference type="PROSITE" id="PS52015"/>
    </source>
</evidence>
<sequence>MLGELRTRLSRYLTYPPLARSRGWEGTVWLSLRVESDGQLDKIRLERSSGYAVLDNSALNSLQRIGNLVEARVWLEGRGVDMQLPVIYRLIEN</sequence>
<accession>A0A1B4XEU4</accession>
<gene>
    <name evidence="6" type="ORF">SCL_1006</name>
</gene>
<dbReference type="Proteomes" id="UP000243180">
    <property type="component" value="Chromosome"/>
</dbReference>
<reference evidence="6 7" key="1">
    <citation type="submission" date="2015-05" db="EMBL/GenBank/DDBJ databases">
        <title>Complete genome sequence of a sulfur-oxidizing gammaproteobacterium strain HA5.</title>
        <authorList>
            <person name="Miura A."/>
            <person name="Kojima H."/>
            <person name="Fukui M."/>
        </authorList>
    </citation>
    <scope>NUCLEOTIDE SEQUENCE [LARGE SCALE GENOMIC DNA]</scope>
    <source>
        <strain evidence="6 7">HA5</strain>
    </source>
</reference>
<comment type="subcellular location">
    <subcellularLocation>
        <location evidence="1">Membrane</location>
        <topology evidence="1">Single-pass membrane protein</topology>
    </subcellularLocation>
</comment>
<dbReference type="SUPFAM" id="SSF74653">
    <property type="entry name" value="TolA/TonB C-terminal domain"/>
    <property type="match status" value="1"/>
</dbReference>
<dbReference type="InterPro" id="IPR006260">
    <property type="entry name" value="TonB/TolA_C"/>
</dbReference>
<dbReference type="GO" id="GO:0016020">
    <property type="term" value="C:membrane"/>
    <property type="evidence" value="ECO:0007669"/>
    <property type="project" value="UniProtKB-SubCell"/>
</dbReference>
<evidence type="ECO:0000256" key="3">
    <source>
        <dbReference type="ARBA" id="ARBA00022989"/>
    </source>
</evidence>
<name>A0A1B4XEU4_9GAMM</name>
<dbReference type="PROSITE" id="PS52015">
    <property type="entry name" value="TONB_CTD"/>
    <property type="match status" value="1"/>
</dbReference>
<evidence type="ECO:0000313" key="6">
    <source>
        <dbReference type="EMBL" id="BAV33321.1"/>
    </source>
</evidence>
<keyword evidence="2" id="KW-0812">Transmembrane</keyword>
<dbReference type="InterPro" id="IPR037682">
    <property type="entry name" value="TonB_C"/>
</dbReference>
<protein>
    <submittedName>
        <fullName evidence="6">TonB family protein</fullName>
    </submittedName>
</protein>
<feature type="domain" description="TonB C-terminal" evidence="5">
    <location>
        <begin position="1"/>
        <end position="93"/>
    </location>
</feature>
<evidence type="ECO:0000256" key="4">
    <source>
        <dbReference type="ARBA" id="ARBA00023136"/>
    </source>
</evidence>
<dbReference type="EMBL" id="AP014879">
    <property type="protein sequence ID" value="BAV33321.1"/>
    <property type="molecule type" value="Genomic_DNA"/>
</dbReference>
<keyword evidence="3" id="KW-1133">Transmembrane helix</keyword>
<dbReference type="Pfam" id="PF03544">
    <property type="entry name" value="TonB_C"/>
    <property type="match status" value="1"/>
</dbReference>
<evidence type="ECO:0000256" key="1">
    <source>
        <dbReference type="ARBA" id="ARBA00004167"/>
    </source>
</evidence>
<dbReference type="NCBIfam" id="TIGR01352">
    <property type="entry name" value="tonB_Cterm"/>
    <property type="match status" value="1"/>
</dbReference>
<dbReference type="AlphaFoldDB" id="A0A1B4XEU4"/>
<dbReference type="InParanoid" id="A0A1B4XEU4"/>